<dbReference type="AlphaFoldDB" id="A0A2B7ZGS4"/>
<comment type="caution">
    <text evidence="1">The sequence shown here is derived from an EMBL/GenBank/DDBJ whole genome shotgun (WGS) entry which is preliminary data.</text>
</comment>
<proteinExistence type="predicted"/>
<accession>A0A2B7ZGS4</accession>
<evidence type="ECO:0000313" key="2">
    <source>
        <dbReference type="Proteomes" id="UP000226031"/>
    </source>
</evidence>
<reference evidence="1 2" key="1">
    <citation type="submission" date="2017-10" db="EMBL/GenBank/DDBJ databases">
        <title>Comparative genomics in systemic dimorphic fungi from Ajellomycetaceae.</title>
        <authorList>
            <person name="Munoz J.F."/>
            <person name="Mcewen J.G."/>
            <person name="Clay O.K."/>
            <person name="Cuomo C.A."/>
        </authorList>
    </citation>
    <scope>NUCLEOTIDE SEQUENCE [LARGE SCALE GENOMIC DNA]</scope>
    <source>
        <strain evidence="1 2">UAMH4076</strain>
    </source>
</reference>
<keyword evidence="2" id="KW-1185">Reference proteome</keyword>
<sequence>MATSQPFQRIGIGAGNIGTMMDLKSSNLDEAISMSRNEKKPKGKISGFHDIHEFTESVKPATVNASQRRLFLFPITHRWSADSVLDKMKDGLRKGDIILDSHPNPDDALRLQFPLSPSAFRLFPLPPYLEAMNRQYMGQGCHLKVIRMPINVVLPPLRTFAAHDALTGEGSLCSCR</sequence>
<dbReference type="STRING" id="73230.A0A2B7ZGS4"/>
<dbReference type="Proteomes" id="UP000226031">
    <property type="component" value="Unassembled WGS sequence"/>
</dbReference>
<organism evidence="1 2">
    <name type="scientific">[Emmonsia] crescens</name>
    <dbReference type="NCBI Taxonomy" id="73230"/>
    <lineage>
        <taxon>Eukaryota</taxon>
        <taxon>Fungi</taxon>
        <taxon>Dikarya</taxon>
        <taxon>Ascomycota</taxon>
        <taxon>Pezizomycotina</taxon>
        <taxon>Eurotiomycetes</taxon>
        <taxon>Eurotiomycetidae</taxon>
        <taxon>Onygenales</taxon>
        <taxon>Ajellomycetaceae</taxon>
        <taxon>Emergomyces</taxon>
    </lineage>
</organism>
<gene>
    <name evidence="1" type="ORF">GX50_04843</name>
</gene>
<protein>
    <submittedName>
        <fullName evidence="1">6-phosphogluconate dehydrogenase</fullName>
    </submittedName>
</protein>
<name>A0A2B7ZGS4_9EURO</name>
<dbReference type="EMBL" id="PDND01000095">
    <property type="protein sequence ID" value="PGH32363.1"/>
    <property type="molecule type" value="Genomic_DNA"/>
</dbReference>
<evidence type="ECO:0000313" key="1">
    <source>
        <dbReference type="EMBL" id="PGH32363.1"/>
    </source>
</evidence>